<comment type="caution">
    <text evidence="1">The sequence shown here is derived from an EMBL/GenBank/DDBJ whole genome shotgun (WGS) entry which is preliminary data.</text>
</comment>
<proteinExistence type="predicted"/>
<keyword evidence="2" id="KW-1185">Reference proteome</keyword>
<dbReference type="AlphaFoldDB" id="A0A8S0QSD3"/>
<organism evidence="1 2">
    <name type="scientific">Olea europaea subsp. europaea</name>
    <dbReference type="NCBI Taxonomy" id="158383"/>
    <lineage>
        <taxon>Eukaryota</taxon>
        <taxon>Viridiplantae</taxon>
        <taxon>Streptophyta</taxon>
        <taxon>Embryophyta</taxon>
        <taxon>Tracheophyta</taxon>
        <taxon>Spermatophyta</taxon>
        <taxon>Magnoliopsida</taxon>
        <taxon>eudicotyledons</taxon>
        <taxon>Gunneridae</taxon>
        <taxon>Pentapetalae</taxon>
        <taxon>asterids</taxon>
        <taxon>lamiids</taxon>
        <taxon>Lamiales</taxon>
        <taxon>Oleaceae</taxon>
        <taxon>Oleeae</taxon>
        <taxon>Olea</taxon>
    </lineage>
</organism>
<dbReference type="EMBL" id="CACTIH010001894">
    <property type="protein sequence ID" value="CAA2967931.1"/>
    <property type="molecule type" value="Genomic_DNA"/>
</dbReference>
<evidence type="ECO:0000313" key="2">
    <source>
        <dbReference type="Proteomes" id="UP000594638"/>
    </source>
</evidence>
<accession>A0A8S0QSD3</accession>
<gene>
    <name evidence="1" type="ORF">OLEA9_A077274</name>
</gene>
<dbReference type="Proteomes" id="UP000594638">
    <property type="component" value="Unassembled WGS sequence"/>
</dbReference>
<name>A0A8S0QSD3_OLEEU</name>
<sequence length="69" mass="7597">MAGLDHRWYLRVTAVAEGDAAILPRKQQKNLQAFAFGKLLVIGSFDATAAIWEHGGEFGDYECISTLQV</sequence>
<reference evidence="1 2" key="1">
    <citation type="submission" date="2019-12" db="EMBL/GenBank/DDBJ databases">
        <authorList>
            <person name="Alioto T."/>
            <person name="Alioto T."/>
            <person name="Gomez Garrido J."/>
        </authorList>
    </citation>
    <scope>NUCLEOTIDE SEQUENCE [LARGE SCALE GENOMIC DNA]</scope>
</reference>
<dbReference type="Gramene" id="OE9A077274T1">
    <property type="protein sequence ID" value="OE9A077274C1"/>
    <property type="gene ID" value="OE9A077274"/>
</dbReference>
<evidence type="ECO:0000313" key="1">
    <source>
        <dbReference type="EMBL" id="CAA2967931.1"/>
    </source>
</evidence>
<protein>
    <submittedName>
        <fullName evidence="1">Uncharacterized protein</fullName>
    </submittedName>
</protein>